<comment type="caution">
    <text evidence="1">The sequence shown here is derived from an EMBL/GenBank/DDBJ whole genome shotgun (WGS) entry which is preliminary data.</text>
</comment>
<accession>A0A4S9VHR6</accession>
<protein>
    <submittedName>
        <fullName evidence="1">Uncharacterized protein</fullName>
    </submittedName>
</protein>
<sequence length="120" mass="13454">MLDVSCIFCRTCERECSLELRTKLLLYTFDCQTLVLRNTSARGLDCSIDGMSIRPNPALGTKASLQADPDHKNASVITPAYGRYLRQPRRVHQPLETAVLQYYPCNTPSPAEVLPPWAVD</sequence>
<proteinExistence type="predicted"/>
<name>A0A4S9VHR6_AURPU</name>
<reference evidence="1 2" key="1">
    <citation type="submission" date="2018-10" db="EMBL/GenBank/DDBJ databases">
        <title>Fifty Aureobasidium pullulans genomes reveal a recombining polyextremotolerant generalist.</title>
        <authorList>
            <person name="Gostincar C."/>
            <person name="Turk M."/>
            <person name="Zajc J."/>
            <person name="Gunde-Cimerman N."/>
        </authorList>
    </citation>
    <scope>NUCLEOTIDE SEQUENCE [LARGE SCALE GENOMIC DNA]</scope>
    <source>
        <strain evidence="1 2">EXF-3844</strain>
    </source>
</reference>
<dbReference type="EMBL" id="QZBN01000079">
    <property type="protein sequence ID" value="THZ51629.1"/>
    <property type="molecule type" value="Genomic_DNA"/>
</dbReference>
<gene>
    <name evidence="1" type="ORF">D6C90_01665</name>
</gene>
<organism evidence="1 2">
    <name type="scientific">Aureobasidium pullulans</name>
    <name type="common">Black yeast</name>
    <name type="synonym">Pullularia pullulans</name>
    <dbReference type="NCBI Taxonomy" id="5580"/>
    <lineage>
        <taxon>Eukaryota</taxon>
        <taxon>Fungi</taxon>
        <taxon>Dikarya</taxon>
        <taxon>Ascomycota</taxon>
        <taxon>Pezizomycotina</taxon>
        <taxon>Dothideomycetes</taxon>
        <taxon>Dothideomycetidae</taxon>
        <taxon>Dothideales</taxon>
        <taxon>Saccotheciaceae</taxon>
        <taxon>Aureobasidium</taxon>
    </lineage>
</organism>
<evidence type="ECO:0000313" key="2">
    <source>
        <dbReference type="Proteomes" id="UP000310121"/>
    </source>
</evidence>
<evidence type="ECO:0000313" key="1">
    <source>
        <dbReference type="EMBL" id="THZ51629.1"/>
    </source>
</evidence>
<dbReference type="Proteomes" id="UP000310121">
    <property type="component" value="Unassembled WGS sequence"/>
</dbReference>
<dbReference type="AlphaFoldDB" id="A0A4S9VHR6"/>